<name>A0AAD9KJ79_RIDPI</name>
<keyword evidence="2" id="KW-1185">Reference proteome</keyword>
<organism evidence="1 2">
    <name type="scientific">Ridgeia piscesae</name>
    <name type="common">Tubeworm</name>
    <dbReference type="NCBI Taxonomy" id="27915"/>
    <lineage>
        <taxon>Eukaryota</taxon>
        <taxon>Metazoa</taxon>
        <taxon>Spiralia</taxon>
        <taxon>Lophotrochozoa</taxon>
        <taxon>Annelida</taxon>
        <taxon>Polychaeta</taxon>
        <taxon>Sedentaria</taxon>
        <taxon>Canalipalpata</taxon>
        <taxon>Sabellida</taxon>
        <taxon>Siboglinidae</taxon>
        <taxon>Ridgeia</taxon>
    </lineage>
</organism>
<proteinExistence type="predicted"/>
<reference evidence="1" key="1">
    <citation type="journal article" date="2023" name="Mol. Biol. Evol.">
        <title>Third-Generation Sequencing Reveals the Adaptive Role of the Epigenome in Three Deep-Sea Polychaetes.</title>
        <authorList>
            <person name="Perez M."/>
            <person name="Aroh O."/>
            <person name="Sun Y."/>
            <person name="Lan Y."/>
            <person name="Juniper S.K."/>
            <person name="Young C.R."/>
            <person name="Angers B."/>
            <person name="Qian P.Y."/>
        </authorList>
    </citation>
    <scope>NUCLEOTIDE SEQUENCE</scope>
    <source>
        <strain evidence="1">R07B-5</strain>
    </source>
</reference>
<evidence type="ECO:0000313" key="1">
    <source>
        <dbReference type="EMBL" id="KAK2172199.1"/>
    </source>
</evidence>
<comment type="caution">
    <text evidence="1">The sequence shown here is derived from an EMBL/GenBank/DDBJ whole genome shotgun (WGS) entry which is preliminary data.</text>
</comment>
<dbReference type="Proteomes" id="UP001209878">
    <property type="component" value="Unassembled WGS sequence"/>
</dbReference>
<sequence>MLTRVNEVGVRRLDEWMTMACDLLLFITSPLSQSHAFASCTQASIRARVCVWSVGGKLMYSWVLSAYMWWQMLCFCKSVVSGAMYALNSSGPRTVPCGTPVVMMSDSDTPLFTRTTYVRSHK</sequence>
<dbReference type="EMBL" id="JAODUO010000984">
    <property type="protein sequence ID" value="KAK2172199.1"/>
    <property type="molecule type" value="Genomic_DNA"/>
</dbReference>
<evidence type="ECO:0000313" key="2">
    <source>
        <dbReference type="Proteomes" id="UP001209878"/>
    </source>
</evidence>
<accession>A0AAD9KJ79</accession>
<dbReference type="AlphaFoldDB" id="A0AAD9KJ79"/>
<protein>
    <submittedName>
        <fullName evidence="1">Uncharacterized protein</fullName>
    </submittedName>
</protein>
<gene>
    <name evidence="1" type="ORF">NP493_985g00040</name>
</gene>